<feature type="compositionally biased region" description="Low complexity" evidence="2">
    <location>
        <begin position="146"/>
        <end position="161"/>
    </location>
</feature>
<feature type="compositionally biased region" description="Basic and acidic residues" evidence="2">
    <location>
        <begin position="203"/>
        <end position="216"/>
    </location>
</feature>
<dbReference type="FunCoup" id="A0A200R037">
    <property type="interactions" value="314"/>
</dbReference>
<feature type="coiled-coil region" evidence="1">
    <location>
        <begin position="389"/>
        <end position="466"/>
    </location>
</feature>
<evidence type="ECO:0000259" key="3">
    <source>
        <dbReference type="PROSITE" id="PS50151"/>
    </source>
</evidence>
<proteinExistence type="predicted"/>
<keyword evidence="5" id="KW-1185">Reference proteome</keyword>
<dbReference type="OrthoDB" id="1301563at2759"/>
<feature type="coiled-coil region" evidence="1">
    <location>
        <begin position="657"/>
        <end position="691"/>
    </location>
</feature>
<organism evidence="4 5">
    <name type="scientific">Macleaya cordata</name>
    <name type="common">Five-seeded plume-poppy</name>
    <name type="synonym">Bocconia cordata</name>
    <dbReference type="NCBI Taxonomy" id="56857"/>
    <lineage>
        <taxon>Eukaryota</taxon>
        <taxon>Viridiplantae</taxon>
        <taxon>Streptophyta</taxon>
        <taxon>Embryophyta</taxon>
        <taxon>Tracheophyta</taxon>
        <taxon>Spermatophyta</taxon>
        <taxon>Magnoliopsida</taxon>
        <taxon>Ranunculales</taxon>
        <taxon>Papaveraceae</taxon>
        <taxon>Papaveroideae</taxon>
        <taxon>Macleaya</taxon>
    </lineage>
</organism>
<evidence type="ECO:0000313" key="4">
    <source>
        <dbReference type="EMBL" id="OVA16086.1"/>
    </source>
</evidence>
<protein>
    <submittedName>
        <fullName evidence="4">UVR domain</fullName>
    </submittedName>
</protein>
<feature type="compositionally biased region" description="Basic and acidic residues" evidence="2">
    <location>
        <begin position="230"/>
        <end position="241"/>
    </location>
</feature>
<keyword evidence="1" id="KW-0175">Coiled coil</keyword>
<dbReference type="PANTHER" id="PTHR38394">
    <property type="entry name" value="NEUROFILAMENT LIGHT PROTEIN"/>
    <property type="match status" value="1"/>
</dbReference>
<gene>
    <name evidence="4" type="ORF">BVC80_8665g6</name>
</gene>
<feature type="compositionally biased region" description="Polar residues" evidence="2">
    <location>
        <begin position="162"/>
        <end position="178"/>
    </location>
</feature>
<feature type="compositionally biased region" description="Low complexity" evidence="2">
    <location>
        <begin position="53"/>
        <end position="66"/>
    </location>
</feature>
<evidence type="ECO:0000256" key="1">
    <source>
        <dbReference type="SAM" id="Coils"/>
    </source>
</evidence>
<evidence type="ECO:0000313" key="5">
    <source>
        <dbReference type="Proteomes" id="UP000195402"/>
    </source>
</evidence>
<dbReference type="EMBL" id="MVGT01000687">
    <property type="protein sequence ID" value="OVA16086.1"/>
    <property type="molecule type" value="Genomic_DNA"/>
</dbReference>
<reference evidence="4 5" key="1">
    <citation type="journal article" date="2017" name="Mol. Plant">
        <title>The Genome of Medicinal Plant Macleaya cordata Provides New Insights into Benzylisoquinoline Alkaloids Metabolism.</title>
        <authorList>
            <person name="Liu X."/>
            <person name="Liu Y."/>
            <person name="Huang P."/>
            <person name="Ma Y."/>
            <person name="Qing Z."/>
            <person name="Tang Q."/>
            <person name="Cao H."/>
            <person name="Cheng P."/>
            <person name="Zheng Y."/>
            <person name="Yuan Z."/>
            <person name="Zhou Y."/>
            <person name="Liu J."/>
            <person name="Tang Z."/>
            <person name="Zhuo Y."/>
            <person name="Zhang Y."/>
            <person name="Yu L."/>
            <person name="Huang J."/>
            <person name="Yang P."/>
            <person name="Peng Q."/>
            <person name="Zhang J."/>
            <person name="Jiang W."/>
            <person name="Zhang Z."/>
            <person name="Lin K."/>
            <person name="Ro D.K."/>
            <person name="Chen X."/>
            <person name="Xiong X."/>
            <person name="Shang Y."/>
            <person name="Huang S."/>
            <person name="Zeng J."/>
        </authorList>
    </citation>
    <scope>NUCLEOTIDE SEQUENCE [LARGE SCALE GENOMIC DNA]</scope>
    <source>
        <strain evidence="5">cv. BLH2017</strain>
        <tissue evidence="4">Root</tissue>
    </source>
</reference>
<dbReference type="InParanoid" id="A0A200R037"/>
<dbReference type="STRING" id="56857.A0A200R037"/>
<feature type="region of interest" description="Disordered" evidence="2">
    <location>
        <begin position="1"/>
        <end position="241"/>
    </location>
</feature>
<dbReference type="AlphaFoldDB" id="A0A200R037"/>
<name>A0A200R037_MACCD</name>
<dbReference type="PANTHER" id="PTHR38394:SF1">
    <property type="entry name" value="NEUROFILAMENT LIGHT PROTEIN"/>
    <property type="match status" value="1"/>
</dbReference>
<dbReference type="InterPro" id="IPR001943">
    <property type="entry name" value="UVR_dom"/>
</dbReference>
<feature type="domain" description="UVR" evidence="3">
    <location>
        <begin position="288"/>
        <end position="323"/>
    </location>
</feature>
<feature type="compositionally biased region" description="Low complexity" evidence="2">
    <location>
        <begin position="92"/>
        <end position="113"/>
    </location>
</feature>
<comment type="caution">
    <text evidence="4">The sequence shown here is derived from an EMBL/GenBank/DDBJ whole genome shotgun (WGS) entry which is preliminary data.</text>
</comment>
<feature type="coiled-coil region" evidence="1">
    <location>
        <begin position="284"/>
        <end position="337"/>
    </location>
</feature>
<feature type="compositionally biased region" description="Pro residues" evidence="2">
    <location>
        <begin position="40"/>
        <end position="52"/>
    </location>
</feature>
<accession>A0A200R037</accession>
<sequence>MASSSSLDTEQDEMASLFEGMVLFNPSQISDDVEDHHDTPPPPSSSEPPPPAASEAIQTTSTSSSSQPLDENLFSDLTLVTPIETLTLNPPSDSSSSSSSITTTTTTSTTTSTVEIPSVSRQVSRKKKKAAIKIGYGRDTSFLDEPSPSSSPSLSPSPSLPTIIQSNEPSPSNSLPTESESKSHLSIHSELASSEPTIDVEIEERNLNDADFKDSLGTETDPEPTTIRDLSPKEEGISDSVEEKLVQIKNRIGDKIESIRVMVDSASAKRKESAKKRRKAVENVNLSSIKYKELEKELEEACEAEDFERAERLSESLALVEKEKEGFTNALRDAEADCDADDLKMQEVLELQIAAEEEGVQLLEQFAKDAADNADLVLKNAEEFSSKEMADWQSSVENLEIKKMELEIETHLINDARLGLNESIELSIKDDKREKEVLCKKRDVLKEELEKLLSLVRQKEAEIAENDSYIQEVEKRIDAGVSGFHEAQLSIDMKYHNMQSLLSRMEEENEALSMKKKEVDDFFSQEEKRGAKLRELANASIAEAKTCKELVALRKSLALPILRSREDKVRLAKTEEKILEDIQMLRQEVSAARTSLQELSSTRSSIQQEITSSKQRVLFIDKRSPELEAEKKVAAAARNFKEAGRIAAETKTLSVEKESIQIKMEASISELEKIEEEIKNTVKRLHESEELILSKEKEAAMAGCERLHLVSAAAMAERSAALEFGDPEEANALLSEAEAADSQAAKLQEAYGLEEKSVSTSKHSITIELIAYLGGDQLAEMASSVSLSAA</sequence>
<dbReference type="PROSITE" id="PS50151">
    <property type="entry name" value="UVR"/>
    <property type="match status" value="1"/>
</dbReference>
<dbReference type="Proteomes" id="UP000195402">
    <property type="component" value="Unassembled WGS sequence"/>
</dbReference>
<evidence type="ECO:0000256" key="2">
    <source>
        <dbReference type="SAM" id="MobiDB-lite"/>
    </source>
</evidence>
<dbReference type="OMA" id="CAILLDH"/>